<protein>
    <recommendedName>
        <fullName evidence="2">Antitoxin</fullName>
    </recommendedName>
</protein>
<evidence type="ECO:0000256" key="2">
    <source>
        <dbReference type="RuleBase" id="RU362080"/>
    </source>
</evidence>
<gene>
    <name evidence="3" type="ORF">C7B45_16840</name>
</gene>
<dbReference type="Pfam" id="PF02604">
    <property type="entry name" value="PhdYeFM_antitox"/>
    <property type="match status" value="1"/>
</dbReference>
<dbReference type="SUPFAM" id="SSF143120">
    <property type="entry name" value="YefM-like"/>
    <property type="match status" value="1"/>
</dbReference>
<name>A0A2T2WCT1_9FIRM</name>
<dbReference type="EMBL" id="PXYV01000092">
    <property type="protein sequence ID" value="PSR20054.1"/>
    <property type="molecule type" value="Genomic_DNA"/>
</dbReference>
<dbReference type="InterPro" id="IPR006442">
    <property type="entry name" value="Antitoxin_Phd/YefM"/>
</dbReference>
<dbReference type="NCBIfam" id="TIGR01552">
    <property type="entry name" value="phd_fam"/>
    <property type="match status" value="1"/>
</dbReference>
<dbReference type="Proteomes" id="UP000241848">
    <property type="component" value="Unassembled WGS sequence"/>
</dbReference>
<dbReference type="PANTHER" id="PTHR35377">
    <property type="entry name" value="ANTITOXIN VAPB49-RELATED-RELATED"/>
    <property type="match status" value="1"/>
</dbReference>
<comment type="similarity">
    <text evidence="1 2">Belongs to the phD/YefM antitoxin family.</text>
</comment>
<sequence length="80" mass="8785">MKSVNVHEAKTHLSRLLDDVSRGEEVTIAKTGKPIARLVPITASRPTRTPGILRGKIRISDDFDAPLPGDVQRSFEGVHE</sequence>
<organism evidence="3 4">
    <name type="scientific">Sulfobacillus acidophilus</name>
    <dbReference type="NCBI Taxonomy" id="53633"/>
    <lineage>
        <taxon>Bacteria</taxon>
        <taxon>Bacillati</taxon>
        <taxon>Bacillota</taxon>
        <taxon>Clostridia</taxon>
        <taxon>Eubacteriales</taxon>
        <taxon>Clostridiales Family XVII. Incertae Sedis</taxon>
        <taxon>Sulfobacillus</taxon>
    </lineage>
</organism>
<dbReference type="AlphaFoldDB" id="A0A2T2WCT1"/>
<comment type="function">
    <text evidence="2">Antitoxin component of a type II toxin-antitoxin (TA) system.</text>
</comment>
<reference evidence="3 4" key="1">
    <citation type="journal article" date="2014" name="BMC Genomics">
        <title>Comparison of environmental and isolate Sulfobacillus genomes reveals diverse carbon, sulfur, nitrogen, and hydrogen metabolisms.</title>
        <authorList>
            <person name="Justice N.B."/>
            <person name="Norman A."/>
            <person name="Brown C.T."/>
            <person name="Singh A."/>
            <person name="Thomas B.C."/>
            <person name="Banfield J.F."/>
        </authorList>
    </citation>
    <scope>NUCLEOTIDE SEQUENCE [LARGE SCALE GENOMIC DNA]</scope>
    <source>
        <strain evidence="3">AMDSBA3</strain>
    </source>
</reference>
<proteinExistence type="inferred from homology"/>
<comment type="caution">
    <text evidence="3">The sequence shown here is derived from an EMBL/GenBank/DDBJ whole genome shotgun (WGS) entry which is preliminary data.</text>
</comment>
<dbReference type="InterPro" id="IPR036165">
    <property type="entry name" value="YefM-like_sf"/>
</dbReference>
<accession>A0A2T2WCT1</accession>
<evidence type="ECO:0000313" key="3">
    <source>
        <dbReference type="EMBL" id="PSR20054.1"/>
    </source>
</evidence>
<dbReference type="InterPro" id="IPR051416">
    <property type="entry name" value="phD-YefM_TA_antitoxins"/>
</dbReference>
<evidence type="ECO:0000313" key="4">
    <source>
        <dbReference type="Proteomes" id="UP000241848"/>
    </source>
</evidence>
<evidence type="ECO:0000256" key="1">
    <source>
        <dbReference type="ARBA" id="ARBA00009981"/>
    </source>
</evidence>
<dbReference type="Gene3D" id="3.40.1620.10">
    <property type="entry name" value="YefM-like domain"/>
    <property type="match status" value="1"/>
</dbReference>